<feature type="region of interest" description="Disordered" evidence="1">
    <location>
        <begin position="174"/>
        <end position="194"/>
    </location>
</feature>
<dbReference type="EMBL" id="QXHD01000004">
    <property type="protein sequence ID" value="NEZ60190.1"/>
    <property type="molecule type" value="Genomic_DNA"/>
</dbReference>
<evidence type="ECO:0000313" key="3">
    <source>
        <dbReference type="Proteomes" id="UP000481033"/>
    </source>
</evidence>
<dbReference type="Proteomes" id="UP000481033">
    <property type="component" value="Unassembled WGS sequence"/>
</dbReference>
<gene>
    <name evidence="2" type="ORF">DXZ20_32000</name>
</gene>
<proteinExistence type="predicted"/>
<evidence type="ECO:0000256" key="1">
    <source>
        <dbReference type="SAM" id="MobiDB-lite"/>
    </source>
</evidence>
<feature type="compositionally biased region" description="Basic and acidic residues" evidence="1">
    <location>
        <begin position="185"/>
        <end position="194"/>
    </location>
</feature>
<dbReference type="RefSeq" id="WP_163668155.1">
    <property type="nucleotide sequence ID" value="NZ_QXHD01000004.1"/>
</dbReference>
<protein>
    <submittedName>
        <fullName evidence="2">Uncharacterized protein</fullName>
    </submittedName>
</protein>
<reference evidence="2 3" key="1">
    <citation type="journal article" date="2020" name="Microb. Ecol.">
        <title>Ecogenomics of the Marine Benthic Filamentous Cyanobacterium Adonisia.</title>
        <authorList>
            <person name="Walter J.M."/>
            <person name="Coutinho F.H."/>
            <person name="Leomil L."/>
            <person name="Hargreaves P.I."/>
            <person name="Campeao M.E."/>
            <person name="Vieira V.V."/>
            <person name="Silva B.S."/>
            <person name="Fistarol G.O."/>
            <person name="Salomon P.S."/>
            <person name="Sawabe T."/>
            <person name="Mino S."/>
            <person name="Hosokawa M."/>
            <person name="Miyashita H."/>
            <person name="Maruyama F."/>
            <person name="van Verk M.C."/>
            <person name="Dutilh B.E."/>
            <person name="Thompson C.C."/>
            <person name="Thompson F.L."/>
        </authorList>
    </citation>
    <scope>NUCLEOTIDE SEQUENCE [LARGE SCALE GENOMIC DNA]</scope>
    <source>
        <strain evidence="2 3">CCMR0081</strain>
    </source>
</reference>
<accession>A0A6M0RWE5</accession>
<evidence type="ECO:0000313" key="2">
    <source>
        <dbReference type="EMBL" id="NEZ60190.1"/>
    </source>
</evidence>
<name>A0A6M0RWE5_9CYAN</name>
<comment type="caution">
    <text evidence="2">The sequence shown here is derived from an EMBL/GenBank/DDBJ whole genome shotgun (WGS) entry which is preliminary data.</text>
</comment>
<dbReference type="AlphaFoldDB" id="A0A6M0RWE5"/>
<organism evidence="2 3">
    <name type="scientific">Adonisia turfae CCMR0081</name>
    <dbReference type="NCBI Taxonomy" id="2292702"/>
    <lineage>
        <taxon>Bacteria</taxon>
        <taxon>Bacillati</taxon>
        <taxon>Cyanobacteriota</taxon>
        <taxon>Adonisia</taxon>
        <taxon>Adonisia turfae</taxon>
    </lineage>
</organism>
<keyword evidence="3" id="KW-1185">Reference proteome</keyword>
<sequence length="227" mass="25611">MMASDLEREAQQAITLLKSFSLELAQYSPESQVLYWLNHYRANWIRDAIIEAVYQGRYKVISVQHILSLWQRRGQPIRHFTSGFGQVIADHLGTPLHLTTAPQPEITCPSHTMNELGQRKTMSSSGFTETVSTAKGIHSRSSDVDYGHYPGLSIEAFPVQPEDTLVEVYQADPSHQPHQTMASKAEARPKASPHKTEAAYSDYIPMVRSAPIQPFRPTLQLKRISRV</sequence>